<evidence type="ECO:0000313" key="5">
    <source>
        <dbReference type="EMBL" id="CAF1305683.1"/>
    </source>
</evidence>
<comment type="similarity">
    <text evidence="1">Belongs to the IFRD family.</text>
</comment>
<organism evidence="6 7">
    <name type="scientific">Adineta steineri</name>
    <dbReference type="NCBI Taxonomy" id="433720"/>
    <lineage>
        <taxon>Eukaryota</taxon>
        <taxon>Metazoa</taxon>
        <taxon>Spiralia</taxon>
        <taxon>Gnathifera</taxon>
        <taxon>Rotifera</taxon>
        <taxon>Eurotatoria</taxon>
        <taxon>Bdelloidea</taxon>
        <taxon>Adinetida</taxon>
        <taxon>Adinetidae</taxon>
        <taxon>Adineta</taxon>
    </lineage>
</organism>
<dbReference type="Pfam" id="PF04836">
    <property type="entry name" value="IFRD_C"/>
    <property type="match status" value="1"/>
</dbReference>
<dbReference type="InterPro" id="IPR006921">
    <property type="entry name" value="Interferon-rel_develop_reg_C"/>
</dbReference>
<protein>
    <recommendedName>
        <fullName evidence="8">Interferon-related developmental regulator 1-like protein</fullName>
    </recommendedName>
</protein>
<comment type="caution">
    <text evidence="6">The sequence shown here is derived from an EMBL/GenBank/DDBJ whole genome shotgun (WGS) entry which is preliminary data.</text>
</comment>
<dbReference type="InterPro" id="IPR039777">
    <property type="entry name" value="IFRD"/>
</dbReference>
<feature type="domain" description="Interferon-related developmental regulator C-terminal" evidence="3">
    <location>
        <begin position="487"/>
        <end position="533"/>
    </location>
</feature>
<evidence type="ECO:0008006" key="8">
    <source>
        <dbReference type="Google" id="ProtNLM"/>
    </source>
</evidence>
<feature type="domain" description="Interferon-related developmental regulator N-terminal" evidence="4">
    <location>
        <begin position="145"/>
        <end position="442"/>
    </location>
</feature>
<proteinExistence type="inferred from homology"/>
<evidence type="ECO:0000259" key="4">
    <source>
        <dbReference type="Pfam" id="PF05004"/>
    </source>
</evidence>
<name>A0A818SL20_9BILA</name>
<evidence type="ECO:0000313" key="6">
    <source>
        <dbReference type="EMBL" id="CAF3674208.1"/>
    </source>
</evidence>
<dbReference type="PANTHER" id="PTHR12354:SF1">
    <property type="entry name" value="INTERFERON-RELATED DEVELOPMENTAL REGULATOR 1"/>
    <property type="match status" value="1"/>
</dbReference>
<evidence type="ECO:0000256" key="2">
    <source>
        <dbReference type="SAM" id="MobiDB-lite"/>
    </source>
</evidence>
<dbReference type="AlphaFoldDB" id="A0A818SL20"/>
<dbReference type="InterPro" id="IPR016024">
    <property type="entry name" value="ARM-type_fold"/>
</dbReference>
<evidence type="ECO:0000313" key="7">
    <source>
        <dbReference type="Proteomes" id="UP000663868"/>
    </source>
</evidence>
<dbReference type="EMBL" id="CAJOBB010000413">
    <property type="protein sequence ID" value="CAF3674208.1"/>
    <property type="molecule type" value="Genomic_DNA"/>
</dbReference>
<sequence>MDTTSYTGLPNKLCQGLTSVKATLTTGHMLEKSETTHIDSRDKFNHHMARSVLGIQAPLKLQTELQIASKMGRLPCLPSSRLMLDVLRGTNEDISFDDILNNPREFGELQVDPHLAMDRHDHRPPRSKTARSGADDSTSIDDGVSTCSNISDLTSIYDDSEVGFPTSNDTILSTDILDEKLDIAIEGLRNKDLRTRENSLRTLQTLFSQKYVSELVINRSESLTDQLITCLRKGNESEGKLAAIVTSLFFIQLGEPNDELFLQFRDIILPILRDESKSSSIRKNYAQAIGIICFIACEDISSTVELMKTLETIFSRSYLLPDRTTPIINHDLQELHTSALSSWCLLMSTMSNNLAHELIRTYAPEKIPGLIESNDGDLRNQAGETIAVLYEIARDINSIFAEPPESLLITLEKKANESAKYRGKKEKRLQRATFREIYNSFEEGTSPEFDIKFGRETLEITSWTTRLYYNIFSSLLATGMNIHLKENGFLRSVFNLDDLEIEDIHQSKTNRFERQIANRAAFKVRTQALKKTRANKVTRIQNED</sequence>
<gene>
    <name evidence="5" type="ORF">IZO911_LOCUS34315</name>
    <name evidence="6" type="ORF">KXQ929_LOCUS9205</name>
</gene>
<dbReference type="Gene3D" id="1.25.10.10">
    <property type="entry name" value="Leucine-rich Repeat Variant"/>
    <property type="match status" value="1"/>
</dbReference>
<dbReference type="EMBL" id="CAJNOE010000671">
    <property type="protein sequence ID" value="CAF1305683.1"/>
    <property type="molecule type" value="Genomic_DNA"/>
</dbReference>
<feature type="region of interest" description="Disordered" evidence="2">
    <location>
        <begin position="117"/>
        <end position="143"/>
    </location>
</feature>
<dbReference type="Pfam" id="PF05004">
    <property type="entry name" value="IFRD"/>
    <property type="match status" value="1"/>
</dbReference>
<dbReference type="InterPro" id="IPR011989">
    <property type="entry name" value="ARM-like"/>
</dbReference>
<dbReference type="PANTHER" id="PTHR12354">
    <property type="entry name" value="INTERFERON-RELATED DEVELOPMENTAL REGULATOR"/>
    <property type="match status" value="1"/>
</dbReference>
<dbReference type="Proteomes" id="UP000663868">
    <property type="component" value="Unassembled WGS sequence"/>
</dbReference>
<evidence type="ECO:0000256" key="1">
    <source>
        <dbReference type="ARBA" id="ARBA00008828"/>
    </source>
</evidence>
<evidence type="ECO:0000259" key="3">
    <source>
        <dbReference type="Pfam" id="PF04836"/>
    </source>
</evidence>
<dbReference type="Proteomes" id="UP000663860">
    <property type="component" value="Unassembled WGS sequence"/>
</dbReference>
<accession>A0A818SL20</accession>
<dbReference type="SUPFAM" id="SSF48371">
    <property type="entry name" value="ARM repeat"/>
    <property type="match status" value="1"/>
</dbReference>
<dbReference type="Pfam" id="PF05348">
    <property type="entry name" value="UMP1"/>
    <property type="match status" value="1"/>
</dbReference>
<reference evidence="6" key="1">
    <citation type="submission" date="2021-02" db="EMBL/GenBank/DDBJ databases">
        <authorList>
            <person name="Nowell W R."/>
        </authorList>
    </citation>
    <scope>NUCLEOTIDE SEQUENCE</scope>
</reference>
<dbReference type="InterPro" id="IPR007701">
    <property type="entry name" value="Interferon-rel_develop_reg_N"/>
</dbReference>